<feature type="transmembrane region" description="Helical" evidence="1">
    <location>
        <begin position="224"/>
        <end position="247"/>
    </location>
</feature>
<keyword evidence="1" id="KW-0472">Membrane</keyword>
<name>A0A1F6CK28_HANXR</name>
<reference evidence="3 4" key="1">
    <citation type="journal article" date="2016" name="Nat. Commun.">
        <title>Thousands of microbial genomes shed light on interconnected biogeochemical processes in an aquifer system.</title>
        <authorList>
            <person name="Anantharaman K."/>
            <person name="Brown C.T."/>
            <person name="Hug L.A."/>
            <person name="Sharon I."/>
            <person name="Castelle C.J."/>
            <person name="Probst A.J."/>
            <person name="Thomas B.C."/>
            <person name="Singh A."/>
            <person name="Wilkins M.J."/>
            <person name="Karaoz U."/>
            <person name="Brodie E.L."/>
            <person name="Williams K.H."/>
            <person name="Hubbard S.S."/>
            <person name="Banfield J.F."/>
        </authorList>
    </citation>
    <scope>NUCLEOTIDE SEQUENCE [LARGE SCALE GENOMIC DNA]</scope>
    <source>
        <strain evidence="4">RIFCSPLOWO2_12_FULL_64_10</strain>
    </source>
</reference>
<protein>
    <recommendedName>
        <fullName evidence="2">DUF6754 domain-containing protein</fullName>
    </recommendedName>
</protein>
<organism evidence="3 4">
    <name type="scientific">Handelsmanbacteria sp. (strain RIFCSPLOWO2_12_FULL_64_10)</name>
    <dbReference type="NCBI Taxonomy" id="1817868"/>
    <lineage>
        <taxon>Bacteria</taxon>
        <taxon>Candidatus Handelsmaniibacteriota</taxon>
    </lineage>
</organism>
<sequence length="250" mass="27181">MNNFTLGTLFSILILAFITVARRNPNLYIRKIAGLDAIDEALGRATEMGKPVLFIHGLNSMADISAIASVNILGRVARRTAAYDTQLRVANNDPIVMAVSQEVVKEAYLDAGRPDAYNPDHVFLAAADQFSYAAALEGMMTRERPATNILMGYFYAESLLLSETGASIGAIQIAGTDSYTQLPFFVTTCDYTLMGEELYAASAYLAREPKLLGSLKGQDYGKALLILALLLGTLLATFDNNVIAYMFTSY</sequence>
<comment type="caution">
    <text evidence="3">The sequence shown here is derived from an EMBL/GenBank/DDBJ whole genome shotgun (WGS) entry which is preliminary data.</text>
</comment>
<dbReference type="AlphaFoldDB" id="A0A1F6CK28"/>
<dbReference type="EMBL" id="MFKF01000228">
    <property type="protein sequence ID" value="OGG49614.1"/>
    <property type="molecule type" value="Genomic_DNA"/>
</dbReference>
<dbReference type="Pfam" id="PF20539">
    <property type="entry name" value="DUF6754"/>
    <property type="match status" value="1"/>
</dbReference>
<evidence type="ECO:0000313" key="3">
    <source>
        <dbReference type="EMBL" id="OGG49614.1"/>
    </source>
</evidence>
<dbReference type="Proteomes" id="UP000178606">
    <property type="component" value="Unassembled WGS sequence"/>
</dbReference>
<accession>A0A1F6CK28</accession>
<gene>
    <name evidence="3" type="ORF">A3F84_07370</name>
</gene>
<keyword evidence="1" id="KW-0812">Transmembrane</keyword>
<keyword evidence="1" id="KW-1133">Transmembrane helix</keyword>
<evidence type="ECO:0000313" key="4">
    <source>
        <dbReference type="Proteomes" id="UP000178606"/>
    </source>
</evidence>
<evidence type="ECO:0000259" key="2">
    <source>
        <dbReference type="Pfam" id="PF20539"/>
    </source>
</evidence>
<evidence type="ECO:0000256" key="1">
    <source>
        <dbReference type="SAM" id="Phobius"/>
    </source>
</evidence>
<dbReference type="InterPro" id="IPR046642">
    <property type="entry name" value="DUF6754"/>
</dbReference>
<feature type="domain" description="DUF6754" evidence="2">
    <location>
        <begin position="2"/>
        <end position="244"/>
    </location>
</feature>
<proteinExistence type="predicted"/>